<dbReference type="EMBL" id="VVIM01000001">
    <property type="protein sequence ID" value="KAB0805293.1"/>
    <property type="molecule type" value="Genomic_DNA"/>
</dbReference>
<proteinExistence type="predicted"/>
<accession>A0A5N4B6X2</accession>
<evidence type="ECO:0000259" key="2">
    <source>
        <dbReference type="Pfam" id="PF21788"/>
    </source>
</evidence>
<protein>
    <recommendedName>
        <fullName evidence="6">Transposable element P transposase</fullName>
    </recommendedName>
</protein>
<dbReference type="Pfam" id="PF21788">
    <property type="entry name" value="TNP-like_GBD"/>
    <property type="match status" value="1"/>
</dbReference>
<dbReference type="InterPro" id="IPR048366">
    <property type="entry name" value="TNP-like_GBD"/>
</dbReference>
<dbReference type="Pfam" id="PF21787">
    <property type="entry name" value="TNP-like_RNaseH_N"/>
    <property type="match status" value="1"/>
</dbReference>
<evidence type="ECO:0000259" key="1">
    <source>
        <dbReference type="Pfam" id="PF21787"/>
    </source>
</evidence>
<comment type="caution">
    <text evidence="4">The sequence shown here is derived from an EMBL/GenBank/DDBJ whole genome shotgun (WGS) entry which is preliminary data.</text>
</comment>
<feature type="domain" description="Transposable element P transposase-like RNase H C-terminal" evidence="3">
    <location>
        <begin position="528"/>
        <end position="560"/>
    </location>
</feature>
<dbReference type="InterPro" id="IPR048367">
    <property type="entry name" value="TNP-like_RNaseH_C"/>
</dbReference>
<dbReference type="Proteomes" id="UP000327044">
    <property type="component" value="Unassembled WGS sequence"/>
</dbReference>
<sequence>MDTSEVTEVTSDLNFTACTQKTLTKRNYILDSIKVNKAADLNPEGQYLLKTATFYKRKAAVLQRKVLHLKTQLRTERKRQKTTAYDITTSNMDSIQSNFVRTLAECAGKKPTARRFSIDHKVLGLALYKQSANAYKLFSQVFPMPSRVTIMKLLNNVPIHPGINECMFEGLQKACKNMGPLDKYCMLVFDEMSLSSHLNYNPHSDVVEGFENYGDKQNQIIADHVQVFMLRGIHKNWKQPILFQFVKGAVKSPQIVKTIKEIVNIVHKSGLRILGTICDQGANNVSAINSLVNETRARYFRENKELRHHIFEIDGDILIPFYDPPHLIKGIRNNMLTKDITYKCDGQQKVAKWEDIYTAWQLDCFSGRLRAMPKITEFHVDRSKIKKMKVSICAQVFSHTVSSTINLMATCELVGSDGTTTMEKRAVETAEFIHIIDKLFDSVNGTSPFNIKGKALKTSVNLNNIEGSQHIKFWKDVIIFINNMYCIQNGCKKQPPTFKNLKITIESFLLLQKTLKDLGFKSFKPRYINQDALENFFGRIRQRGRRFVNPTCSAFVPFYKSVLVNNLVKKHSLGSNCEEDNSNILVTLKTFLTQNIWRQLFLWSCEITLVTCVIRVKEEE</sequence>
<evidence type="ECO:0000259" key="3">
    <source>
        <dbReference type="Pfam" id="PF21789"/>
    </source>
</evidence>
<gene>
    <name evidence="4" type="ORF">PPYR_02263</name>
</gene>
<reference evidence="4 5" key="1">
    <citation type="journal article" date="2018" name="Elife">
        <title>Firefly genomes illuminate parallel origins of bioluminescence in beetles.</title>
        <authorList>
            <person name="Fallon T.R."/>
            <person name="Lower S.E."/>
            <person name="Chang C.H."/>
            <person name="Bessho-Uehara M."/>
            <person name="Martin G.J."/>
            <person name="Bewick A.J."/>
            <person name="Behringer M."/>
            <person name="Debat H.J."/>
            <person name="Wong I."/>
            <person name="Day J.C."/>
            <person name="Suvorov A."/>
            <person name="Silva C.J."/>
            <person name="Stanger-Hall K.F."/>
            <person name="Hall D.W."/>
            <person name="Schmitz R.J."/>
            <person name="Nelson D.R."/>
            <person name="Lewis S.M."/>
            <person name="Shigenobu S."/>
            <person name="Bybee S.M."/>
            <person name="Larracuente A.M."/>
            <person name="Oba Y."/>
            <person name="Weng J.K."/>
        </authorList>
    </citation>
    <scope>NUCLEOTIDE SEQUENCE [LARGE SCALE GENOMIC DNA]</scope>
    <source>
        <strain evidence="4">1611_PpyrPB1</strain>
        <tissue evidence="4">Whole body</tissue>
    </source>
</reference>
<organism evidence="4 5">
    <name type="scientific">Photinus pyralis</name>
    <name type="common">Common eastern firefly</name>
    <name type="synonym">Lampyris pyralis</name>
    <dbReference type="NCBI Taxonomy" id="7054"/>
    <lineage>
        <taxon>Eukaryota</taxon>
        <taxon>Metazoa</taxon>
        <taxon>Ecdysozoa</taxon>
        <taxon>Arthropoda</taxon>
        <taxon>Hexapoda</taxon>
        <taxon>Insecta</taxon>
        <taxon>Pterygota</taxon>
        <taxon>Neoptera</taxon>
        <taxon>Endopterygota</taxon>
        <taxon>Coleoptera</taxon>
        <taxon>Polyphaga</taxon>
        <taxon>Elateriformia</taxon>
        <taxon>Elateroidea</taxon>
        <taxon>Lampyridae</taxon>
        <taxon>Lampyrinae</taxon>
        <taxon>Photinus</taxon>
    </lineage>
</organism>
<feature type="domain" description="Transposable element P transposase-like RNase H" evidence="1">
    <location>
        <begin position="160"/>
        <end position="291"/>
    </location>
</feature>
<evidence type="ECO:0000313" key="4">
    <source>
        <dbReference type="EMBL" id="KAB0805293.1"/>
    </source>
</evidence>
<dbReference type="Pfam" id="PF21789">
    <property type="entry name" value="TNP-like_RNaseH_C"/>
    <property type="match status" value="1"/>
</dbReference>
<evidence type="ECO:0000313" key="5">
    <source>
        <dbReference type="Proteomes" id="UP000327044"/>
    </source>
</evidence>
<keyword evidence="5" id="KW-1185">Reference proteome</keyword>
<name>A0A5N4B6X2_PHOPY</name>
<feature type="domain" description="Transposable element P transposase-like GTP-binding insertion" evidence="2">
    <location>
        <begin position="326"/>
        <end position="452"/>
    </location>
</feature>
<evidence type="ECO:0008006" key="6">
    <source>
        <dbReference type="Google" id="ProtNLM"/>
    </source>
</evidence>
<dbReference type="InParanoid" id="A0A5N4B6X2"/>
<dbReference type="InterPro" id="IPR048365">
    <property type="entry name" value="TNP-like_RNaseH_N"/>
</dbReference>
<dbReference type="AlphaFoldDB" id="A0A5N4B6X2"/>